<dbReference type="Pfam" id="PF00296">
    <property type="entry name" value="Bac_luciferase"/>
    <property type="match status" value="1"/>
</dbReference>
<dbReference type="RefSeq" id="WP_275809591.1">
    <property type="nucleotide sequence ID" value="NZ_BAAANM010000011.1"/>
</dbReference>
<keyword evidence="1" id="KW-0285">Flavoprotein</keyword>
<dbReference type="PANTHER" id="PTHR42847">
    <property type="entry name" value="ALKANESULFONATE MONOOXYGENASE"/>
    <property type="match status" value="1"/>
</dbReference>
<feature type="domain" description="Luciferase-like" evidence="5">
    <location>
        <begin position="6"/>
        <end position="270"/>
    </location>
</feature>
<evidence type="ECO:0000256" key="4">
    <source>
        <dbReference type="ARBA" id="ARBA00023033"/>
    </source>
</evidence>
<sequence length="298" mass="31905">MHVGIALPQNGRHAQEASAIAGFAREAERLGAASLWVGDRLLAPVRPTVGYMGTDTIPEEFRAVLDPFALLTAAAAVTESILVGSSVINITQYSPAVLARQLTTIDQLSGGRLIPGFGIGWSPEEYAAAGIPFASRGARLDESLDVLERWWSESPVEYQGKFWQVPASYVDVKPVQRPRPPIHLGAIGPTALRRVGRRADGWLPAVLLSDRVDPEPLIQARAVIDQAARDTGRDPSAIGSVPRLIATRPLSAADLATALRTLRDRAGIEHAFLHFPAADGPQQTLDTTGEVLELLKAG</sequence>
<evidence type="ECO:0000256" key="2">
    <source>
        <dbReference type="ARBA" id="ARBA00022643"/>
    </source>
</evidence>
<dbReference type="EMBL" id="JARHTQ010000003">
    <property type="protein sequence ID" value="MDF2255345.1"/>
    <property type="molecule type" value="Genomic_DNA"/>
</dbReference>
<protein>
    <submittedName>
        <fullName evidence="6">TIGR03619 family F420-dependent LLM class oxidoreductase</fullName>
        <ecNumber evidence="6">1.-.-.-</ecNumber>
    </submittedName>
</protein>
<dbReference type="InterPro" id="IPR019921">
    <property type="entry name" value="Lucif-like_OxRdtase_Rv2161c"/>
</dbReference>
<evidence type="ECO:0000256" key="1">
    <source>
        <dbReference type="ARBA" id="ARBA00022630"/>
    </source>
</evidence>
<keyword evidence="4" id="KW-0503">Monooxygenase</keyword>
<dbReference type="SUPFAM" id="SSF51679">
    <property type="entry name" value="Bacterial luciferase-like"/>
    <property type="match status" value="1"/>
</dbReference>
<keyword evidence="3 6" id="KW-0560">Oxidoreductase</keyword>
<dbReference type="InterPro" id="IPR036661">
    <property type="entry name" value="Luciferase-like_sf"/>
</dbReference>
<dbReference type="Gene3D" id="3.20.20.30">
    <property type="entry name" value="Luciferase-like domain"/>
    <property type="match status" value="1"/>
</dbReference>
<proteinExistence type="predicted"/>
<evidence type="ECO:0000313" key="6">
    <source>
        <dbReference type="EMBL" id="MDF2255345.1"/>
    </source>
</evidence>
<dbReference type="InterPro" id="IPR050172">
    <property type="entry name" value="SsuD_RutA_monooxygenase"/>
</dbReference>
<gene>
    <name evidence="6" type="ORF">P2L57_06275</name>
</gene>
<evidence type="ECO:0000256" key="3">
    <source>
        <dbReference type="ARBA" id="ARBA00023002"/>
    </source>
</evidence>
<accession>A0ABT5YWW6</accession>
<keyword evidence="2" id="KW-0288">FMN</keyword>
<dbReference type="Proteomes" id="UP001220022">
    <property type="component" value="Unassembled WGS sequence"/>
</dbReference>
<name>A0ABT5YWW6_9ACTN</name>
<reference evidence="6 7" key="1">
    <citation type="submission" date="2023-03" db="EMBL/GenBank/DDBJ databases">
        <title>Draft genome sequence of type strain Streptomyces ferralitis JCM 14344.</title>
        <authorList>
            <person name="Klaysubun C."/>
            <person name="Duangmal K."/>
        </authorList>
    </citation>
    <scope>NUCLEOTIDE SEQUENCE [LARGE SCALE GENOMIC DNA]</scope>
    <source>
        <strain evidence="6 7">JCM 14344</strain>
    </source>
</reference>
<dbReference type="EC" id="1.-.-.-" evidence="6"/>
<dbReference type="InterPro" id="IPR011251">
    <property type="entry name" value="Luciferase-like_dom"/>
</dbReference>
<evidence type="ECO:0000313" key="7">
    <source>
        <dbReference type="Proteomes" id="UP001220022"/>
    </source>
</evidence>
<dbReference type="NCBIfam" id="TIGR03619">
    <property type="entry name" value="F420_Rv2161c"/>
    <property type="match status" value="1"/>
</dbReference>
<dbReference type="GO" id="GO:0016491">
    <property type="term" value="F:oxidoreductase activity"/>
    <property type="evidence" value="ECO:0007669"/>
    <property type="project" value="UniProtKB-KW"/>
</dbReference>
<keyword evidence="7" id="KW-1185">Reference proteome</keyword>
<dbReference type="PANTHER" id="PTHR42847:SF4">
    <property type="entry name" value="ALKANESULFONATE MONOOXYGENASE-RELATED"/>
    <property type="match status" value="1"/>
</dbReference>
<comment type="caution">
    <text evidence="6">The sequence shown here is derived from an EMBL/GenBank/DDBJ whole genome shotgun (WGS) entry which is preliminary data.</text>
</comment>
<organism evidence="6 7">
    <name type="scientific">Streptantibioticus ferralitis</name>
    <dbReference type="NCBI Taxonomy" id="236510"/>
    <lineage>
        <taxon>Bacteria</taxon>
        <taxon>Bacillati</taxon>
        <taxon>Actinomycetota</taxon>
        <taxon>Actinomycetes</taxon>
        <taxon>Kitasatosporales</taxon>
        <taxon>Streptomycetaceae</taxon>
        <taxon>Streptantibioticus</taxon>
    </lineage>
</organism>
<evidence type="ECO:0000259" key="5">
    <source>
        <dbReference type="Pfam" id="PF00296"/>
    </source>
</evidence>